<dbReference type="EMBL" id="JBDFQZ010000003">
    <property type="protein sequence ID" value="KAK9742074.1"/>
    <property type="molecule type" value="Genomic_DNA"/>
</dbReference>
<evidence type="ECO:0008006" key="3">
    <source>
        <dbReference type="Google" id="ProtNLM"/>
    </source>
</evidence>
<proteinExistence type="predicted"/>
<name>A0AAW1M0C7_SAPOF</name>
<organism evidence="1 2">
    <name type="scientific">Saponaria officinalis</name>
    <name type="common">Common soapwort</name>
    <name type="synonym">Lychnis saponaria</name>
    <dbReference type="NCBI Taxonomy" id="3572"/>
    <lineage>
        <taxon>Eukaryota</taxon>
        <taxon>Viridiplantae</taxon>
        <taxon>Streptophyta</taxon>
        <taxon>Embryophyta</taxon>
        <taxon>Tracheophyta</taxon>
        <taxon>Spermatophyta</taxon>
        <taxon>Magnoliopsida</taxon>
        <taxon>eudicotyledons</taxon>
        <taxon>Gunneridae</taxon>
        <taxon>Pentapetalae</taxon>
        <taxon>Caryophyllales</taxon>
        <taxon>Caryophyllaceae</taxon>
        <taxon>Caryophylleae</taxon>
        <taxon>Saponaria</taxon>
    </lineage>
</organism>
<sequence>MESMESAKTCRLLMLAWAIWNERNHVFHGGEHTDPCRISNHASNYLCQHSDLMHKGMIRRDDIDEKEHYWKRPPEGFWKVNIDGVVFKDKGSGLGVVIRGDSKLETIVAVSQARPCWALKLSKKKMRCLVYKWRNK</sequence>
<protein>
    <recommendedName>
        <fullName evidence="3">RNase H type-1 domain-containing protein</fullName>
    </recommendedName>
</protein>
<dbReference type="Proteomes" id="UP001443914">
    <property type="component" value="Unassembled WGS sequence"/>
</dbReference>
<gene>
    <name evidence="1" type="ORF">RND81_03G146700</name>
</gene>
<dbReference type="AlphaFoldDB" id="A0AAW1M0C7"/>
<evidence type="ECO:0000313" key="1">
    <source>
        <dbReference type="EMBL" id="KAK9742074.1"/>
    </source>
</evidence>
<reference evidence="1" key="1">
    <citation type="submission" date="2024-03" db="EMBL/GenBank/DDBJ databases">
        <title>WGS assembly of Saponaria officinalis var. Norfolk2.</title>
        <authorList>
            <person name="Jenkins J."/>
            <person name="Shu S."/>
            <person name="Grimwood J."/>
            <person name="Barry K."/>
            <person name="Goodstein D."/>
            <person name="Schmutz J."/>
            <person name="Leebens-Mack J."/>
            <person name="Osbourn A."/>
        </authorList>
    </citation>
    <scope>NUCLEOTIDE SEQUENCE [LARGE SCALE GENOMIC DNA]</scope>
    <source>
        <strain evidence="1">JIC</strain>
    </source>
</reference>
<comment type="caution">
    <text evidence="1">The sequence shown here is derived from an EMBL/GenBank/DDBJ whole genome shotgun (WGS) entry which is preliminary data.</text>
</comment>
<accession>A0AAW1M0C7</accession>
<evidence type="ECO:0000313" key="2">
    <source>
        <dbReference type="Proteomes" id="UP001443914"/>
    </source>
</evidence>
<keyword evidence="2" id="KW-1185">Reference proteome</keyword>